<organism evidence="1 2">
    <name type="scientific">Rhizobium phage vB_RglS_P106B</name>
    <dbReference type="NCBI Taxonomy" id="1458697"/>
    <lineage>
        <taxon>Viruses</taxon>
        <taxon>Duplodnaviria</taxon>
        <taxon>Heunggongvirae</taxon>
        <taxon>Uroviricota</taxon>
        <taxon>Caudoviricetes</taxon>
        <taxon>Rigallicvirus</taxon>
        <taxon>Rigallicvirus P106B</taxon>
    </lineage>
</organism>
<reference evidence="1 2" key="1">
    <citation type="journal article" date="2015" name="Microbiology">
        <title>Genomic and phenotypic characterization of Rhizobium gallicum phage vB_RglS_P106B.</title>
        <authorList>
            <person name="Halmillawewa A.P."/>
            <person name="Restrepo-Cordoba M."/>
            <person name="Yost C.K."/>
            <person name="Hynes M.F."/>
        </authorList>
    </citation>
    <scope>NUCLEOTIDE SEQUENCE [LARGE SCALE GENOMIC DNA]</scope>
</reference>
<gene>
    <name evidence="1" type="ORF">P106B_46</name>
</gene>
<dbReference type="GeneID" id="18502992"/>
<dbReference type="RefSeq" id="YP_009005972.1">
    <property type="nucleotide sequence ID" value="NC_023566.1"/>
</dbReference>
<evidence type="ECO:0000313" key="1">
    <source>
        <dbReference type="EMBL" id="AHJ10729.1"/>
    </source>
</evidence>
<dbReference type="OrthoDB" id="29365at10239"/>
<accession>W6E8M3</accession>
<dbReference type="Proteomes" id="UP000019367">
    <property type="component" value="Segment"/>
</dbReference>
<protein>
    <recommendedName>
        <fullName evidence="3">Lipoprotein</fullName>
    </recommendedName>
</protein>
<evidence type="ECO:0008006" key="3">
    <source>
        <dbReference type="Google" id="ProtNLM"/>
    </source>
</evidence>
<sequence length="123" mass="12940">MRKLLVTAALVAVTACQSVPPPKPGKVSIPGNYRLVAAYAVRNTLKDPYSVRDAVISQPLTLSGLLIGGRKPGVCVMLNAKNSFGGYTGVQGFTIPFEGAAPVGVYEGTCADAVWTPFVEIMR</sequence>
<dbReference type="EMBL" id="KF977490">
    <property type="protein sequence ID" value="AHJ10729.1"/>
    <property type="molecule type" value="Genomic_DNA"/>
</dbReference>
<keyword evidence="2" id="KW-1185">Reference proteome</keyword>
<dbReference type="KEGG" id="vg:18502992"/>
<name>W6E8M3_9CAUD</name>
<proteinExistence type="predicted"/>
<evidence type="ECO:0000313" key="2">
    <source>
        <dbReference type="Proteomes" id="UP000019367"/>
    </source>
</evidence>
<dbReference type="PROSITE" id="PS51257">
    <property type="entry name" value="PROKAR_LIPOPROTEIN"/>
    <property type="match status" value="1"/>
</dbReference>